<reference evidence="2 3" key="1">
    <citation type="submission" date="2022-06" db="EMBL/GenBank/DDBJ databases">
        <title>Rhizosaccharibacter gen. nov. sp. nov. KSS12, endophytic bacteria isolated from sugarcane.</title>
        <authorList>
            <person name="Pitiwittayakul N."/>
        </authorList>
    </citation>
    <scope>NUCLEOTIDE SEQUENCE [LARGE SCALE GENOMIC DNA]</scope>
    <source>
        <strain evidence="2 3">KSS12</strain>
    </source>
</reference>
<dbReference type="Proteomes" id="UP001524547">
    <property type="component" value="Unassembled WGS sequence"/>
</dbReference>
<accession>A0ABT1VYK4</accession>
<protein>
    <submittedName>
        <fullName evidence="2">Uncharacterized protein</fullName>
    </submittedName>
</protein>
<gene>
    <name evidence="2" type="ORF">NFI88_08165</name>
</gene>
<comment type="caution">
    <text evidence="2">The sequence shown here is derived from an EMBL/GenBank/DDBJ whole genome shotgun (WGS) entry which is preliminary data.</text>
</comment>
<sequence length="741" mass="77982">MPEDGIASGMFPEELYLAVNPDVADAVAAGAISSGEAHWRSSGRAEERSGARPSLAHPAQHARGPVPDRGNDGPDMAGFDAEGYLLLHPDLSRAFGGDLRAARDHWRLFGQFENRVGTGAVPYAGRRPSVAKLARLRPGLDLYAPFADPGAEGTRARALLSGLQEAGVAVRPRAFFSSGATGGMCRIARTEQRTPAAHRMSLILAEPPQLVSLLSSYPPDHFGASFTVASWLADPDQVPPSLLRAFGGLDALWVPDERSLSAWAPFSPVPVVAVPIGMVPARLDEDTDHAPGLSGTLMLLGGAGEGARRAAERGMEGWRASGAAGPLVVAAAAAQLDPGLLRVVQDAVSALPDAIVLAEPLSERRLAALVRRCDALVALGVDADALFAATSFLAAGKPVLVARDGLLHRMLQQDAPGATIATVGLTASALEIAGHGIRSRRVALLPDPAELAVRLREFAAVRPDPLRPDDGAVARIVAQMTFLGLDRELPSFLFSFGRSMRLGVPAMMAGLDADQRADLLTMRAYAEVDVAVLADGRVDRPDAEQMRFLRGQAYPFWTAWLPAPPPGGENDLRDQESRLRDCGPGERSLADVLAAMSGTHVLLLRSGTRLRRNTLLDQMTIADAGPAARRFDRDGTCAALLLDRSTLDRLVAGAPPTGLDELIARAGAHGTVVAAVEDQVLSPGEVEPEPEPAPAGTVRPAASHTETSAGHGSPRPPEVGSRSPAVPAPIRRIGGSWKRHS</sequence>
<organism evidence="2 3">
    <name type="scientific">Rhizosaccharibacter radicis</name>
    <dbReference type="NCBI Taxonomy" id="2782605"/>
    <lineage>
        <taxon>Bacteria</taxon>
        <taxon>Pseudomonadati</taxon>
        <taxon>Pseudomonadota</taxon>
        <taxon>Alphaproteobacteria</taxon>
        <taxon>Acetobacterales</taxon>
        <taxon>Acetobacteraceae</taxon>
        <taxon>Rhizosaccharibacter</taxon>
    </lineage>
</organism>
<evidence type="ECO:0000313" key="2">
    <source>
        <dbReference type="EMBL" id="MCQ8240809.1"/>
    </source>
</evidence>
<proteinExistence type="predicted"/>
<evidence type="ECO:0000313" key="3">
    <source>
        <dbReference type="Proteomes" id="UP001524547"/>
    </source>
</evidence>
<feature type="compositionally biased region" description="Basic and acidic residues" evidence="1">
    <location>
        <begin position="37"/>
        <end position="50"/>
    </location>
</feature>
<dbReference type="EMBL" id="JAMZEJ010000004">
    <property type="protein sequence ID" value="MCQ8240809.1"/>
    <property type="molecule type" value="Genomic_DNA"/>
</dbReference>
<name>A0ABT1VYK4_9PROT</name>
<keyword evidence="3" id="KW-1185">Reference proteome</keyword>
<feature type="region of interest" description="Disordered" evidence="1">
    <location>
        <begin position="36"/>
        <end position="75"/>
    </location>
</feature>
<dbReference type="RefSeq" id="WP_422919543.1">
    <property type="nucleotide sequence ID" value="NZ_JAMZEJ010000004.1"/>
</dbReference>
<evidence type="ECO:0000256" key="1">
    <source>
        <dbReference type="SAM" id="MobiDB-lite"/>
    </source>
</evidence>
<feature type="region of interest" description="Disordered" evidence="1">
    <location>
        <begin position="682"/>
        <end position="741"/>
    </location>
</feature>